<keyword evidence="2 3" id="KW-0808">Transferase</keyword>
<keyword evidence="4" id="KW-1185">Reference proteome</keyword>
<evidence type="ECO:0000313" key="3">
    <source>
        <dbReference type="EMBL" id="MBV4359297.1"/>
    </source>
</evidence>
<dbReference type="Pfam" id="PF04072">
    <property type="entry name" value="LCM"/>
    <property type="match status" value="1"/>
</dbReference>
<evidence type="ECO:0000256" key="2">
    <source>
        <dbReference type="ARBA" id="ARBA00022679"/>
    </source>
</evidence>
<evidence type="ECO:0000313" key="4">
    <source>
        <dbReference type="Proteomes" id="UP000812270"/>
    </source>
</evidence>
<comment type="caution">
    <text evidence="3">The sequence shown here is derived from an EMBL/GenBank/DDBJ whole genome shotgun (WGS) entry which is preliminary data.</text>
</comment>
<keyword evidence="1 3" id="KW-0489">Methyltransferase</keyword>
<dbReference type="GO" id="GO:0008168">
    <property type="term" value="F:methyltransferase activity"/>
    <property type="evidence" value="ECO:0007669"/>
    <property type="project" value="UniProtKB-KW"/>
</dbReference>
<proteinExistence type="predicted"/>
<accession>A0A9E2W980</accession>
<dbReference type="AlphaFoldDB" id="A0A9E2W980"/>
<reference evidence="3" key="1">
    <citation type="submission" date="2021-06" db="EMBL/GenBank/DDBJ databases">
        <authorList>
            <person name="Huq M.A."/>
        </authorList>
    </citation>
    <scope>NUCLEOTIDE SEQUENCE</scope>
    <source>
        <strain evidence="3">MAH-26</strain>
    </source>
</reference>
<evidence type="ECO:0000256" key="1">
    <source>
        <dbReference type="ARBA" id="ARBA00022603"/>
    </source>
</evidence>
<name>A0A9E2W980_9BACT</name>
<organism evidence="3 4">
    <name type="scientific">Pinibacter aurantiacus</name>
    <dbReference type="NCBI Taxonomy" id="2851599"/>
    <lineage>
        <taxon>Bacteria</taxon>
        <taxon>Pseudomonadati</taxon>
        <taxon>Bacteroidota</taxon>
        <taxon>Chitinophagia</taxon>
        <taxon>Chitinophagales</taxon>
        <taxon>Chitinophagaceae</taxon>
        <taxon>Pinibacter</taxon>
    </lineage>
</organism>
<protein>
    <submittedName>
        <fullName evidence="3">Class I SAM-dependent methyltransferase</fullName>
        <ecNumber evidence="3">2.1.1.-</ecNumber>
    </submittedName>
</protein>
<dbReference type="Proteomes" id="UP000812270">
    <property type="component" value="Unassembled WGS sequence"/>
</dbReference>
<dbReference type="EC" id="2.1.1.-" evidence="3"/>
<sequence>MLRDYSTISPSARALLLMKGITDIPYAREAAELMMRPEPYEPDYDNKDARLWARILHFEARYFSINEMLEDIDAHNILELSSGFSFRGLEMTTVKNHLHYIDTDLPNIIESKKEIIEDLVDDVRKHSKLELLPLNVLDDHQFSKVVKHFEKGPIAIVNEGLLMYLETKEKEKLCEIIHHILRKRGGYWITADIYFKKDLSKTLKRKDALGEFTEAHRIDEKKFDDEQTARYFFDRMGFVIDKVNEIDYKELSAYPYFVENLTPDQVEEFRKIGKIRETWRLKVK</sequence>
<dbReference type="RefSeq" id="WP_217793350.1">
    <property type="nucleotide sequence ID" value="NZ_JAHSPG010000015.1"/>
</dbReference>
<gene>
    <name evidence="3" type="ORF">KTO63_19165</name>
</gene>
<dbReference type="InterPro" id="IPR007213">
    <property type="entry name" value="Ppm1/Ppm2/Tcmp"/>
</dbReference>
<dbReference type="GO" id="GO:0032259">
    <property type="term" value="P:methylation"/>
    <property type="evidence" value="ECO:0007669"/>
    <property type="project" value="UniProtKB-KW"/>
</dbReference>
<dbReference type="EMBL" id="JAHSPG010000015">
    <property type="protein sequence ID" value="MBV4359297.1"/>
    <property type="molecule type" value="Genomic_DNA"/>
</dbReference>